<proteinExistence type="predicted"/>
<evidence type="ECO:0000313" key="4">
    <source>
        <dbReference type="Proteomes" id="UP000595140"/>
    </source>
</evidence>
<dbReference type="InterPro" id="IPR029472">
    <property type="entry name" value="Copia-like_N"/>
</dbReference>
<evidence type="ECO:0000313" key="3">
    <source>
        <dbReference type="EMBL" id="VFQ75841.1"/>
    </source>
</evidence>
<feature type="compositionally biased region" description="Low complexity" evidence="1">
    <location>
        <begin position="307"/>
        <end position="320"/>
    </location>
</feature>
<dbReference type="Pfam" id="PF14244">
    <property type="entry name" value="Retrotran_gag_3"/>
    <property type="match status" value="1"/>
</dbReference>
<feature type="domain" description="Retrotransposon Copia-like N-terminal" evidence="2">
    <location>
        <begin position="22"/>
        <end position="62"/>
    </location>
</feature>
<dbReference type="OrthoDB" id="5544992at2759"/>
<protein>
    <recommendedName>
        <fullName evidence="2">Retrotransposon Copia-like N-terminal domain-containing protein</fullName>
    </recommendedName>
</protein>
<organism evidence="3 4">
    <name type="scientific">Cuscuta campestris</name>
    <dbReference type="NCBI Taxonomy" id="132261"/>
    <lineage>
        <taxon>Eukaryota</taxon>
        <taxon>Viridiplantae</taxon>
        <taxon>Streptophyta</taxon>
        <taxon>Embryophyta</taxon>
        <taxon>Tracheophyta</taxon>
        <taxon>Spermatophyta</taxon>
        <taxon>Magnoliopsida</taxon>
        <taxon>eudicotyledons</taxon>
        <taxon>Gunneridae</taxon>
        <taxon>Pentapetalae</taxon>
        <taxon>asterids</taxon>
        <taxon>lamiids</taxon>
        <taxon>Solanales</taxon>
        <taxon>Convolvulaceae</taxon>
        <taxon>Cuscuteae</taxon>
        <taxon>Cuscuta</taxon>
        <taxon>Cuscuta subgen. Grammica</taxon>
        <taxon>Cuscuta sect. Cleistogrammica</taxon>
    </lineage>
</organism>
<dbReference type="PANTHER" id="PTHR37610">
    <property type="entry name" value="CCHC-TYPE DOMAIN-CONTAINING PROTEIN"/>
    <property type="match status" value="1"/>
</dbReference>
<keyword evidence="4" id="KW-1185">Reference proteome</keyword>
<name>A0A484LHJ3_9ASTE</name>
<gene>
    <name evidence="3" type="ORF">CCAM_LOCUS17617</name>
</gene>
<dbReference type="AlphaFoldDB" id="A0A484LHJ3"/>
<dbReference type="EMBL" id="OOIL02001452">
    <property type="protein sequence ID" value="VFQ75841.1"/>
    <property type="molecule type" value="Genomic_DNA"/>
</dbReference>
<reference evidence="3 4" key="1">
    <citation type="submission" date="2018-04" db="EMBL/GenBank/DDBJ databases">
        <authorList>
            <person name="Vogel A."/>
        </authorList>
    </citation>
    <scope>NUCLEOTIDE SEQUENCE [LARGE SCALE GENOMIC DNA]</scope>
</reference>
<feature type="region of interest" description="Disordered" evidence="1">
    <location>
        <begin position="305"/>
        <end position="332"/>
    </location>
</feature>
<accession>A0A484LHJ3</accession>
<evidence type="ECO:0000259" key="2">
    <source>
        <dbReference type="Pfam" id="PF14244"/>
    </source>
</evidence>
<sequence>MASEGTKKVRLIHDPTSPYYIHPSESAGNSLTKHLLKGDNYDIWEKTIINALEGRTRAGFLNPSGFPKPTDEQELAAWKANNSIICSWICNSVDEHIQPSIISHKIAHELWLDLKTRYGGSNGPRIHQLKSEFQSLRQKGQTVVVYYNQFVTLWNKLYGSVDPTCSCRCEAAALIRAREEHEKTHHFLLGLDDEQFGHIRSQIIATEPVPDIHRAYALIVQEERHKSIVRGRDDRWRVYDLDTHRFFHTRDIAFDESTFPFAIHHTPAEPSTSTPHFDFPELPLPAPLPATVADGQPVQPTAAIEQPTDAQPHPHTAAAPPLRPQRQRRQPSHLSDYIVNSVQTPAPLCSLPSQSASSVPHANWRAAMDTELRALVNNNTWLKFVIEKHVSTTINLSF</sequence>
<dbReference type="Proteomes" id="UP000595140">
    <property type="component" value="Unassembled WGS sequence"/>
</dbReference>
<evidence type="ECO:0000256" key="1">
    <source>
        <dbReference type="SAM" id="MobiDB-lite"/>
    </source>
</evidence>
<dbReference type="PANTHER" id="PTHR37610:SF96">
    <property type="entry name" value="RETROTRANSPOSON COPIA-LIKE N-TERMINAL DOMAIN-CONTAINING PROTEIN"/>
    <property type="match status" value="1"/>
</dbReference>
<dbReference type="Pfam" id="PF14223">
    <property type="entry name" value="Retrotran_gag_2"/>
    <property type="match status" value="1"/>
</dbReference>